<dbReference type="AlphaFoldDB" id="A0A1J1HEW5"/>
<keyword evidence="3" id="KW-1185">Reference proteome</keyword>
<feature type="region of interest" description="Disordered" evidence="1">
    <location>
        <begin position="723"/>
        <end position="775"/>
    </location>
</feature>
<protein>
    <submittedName>
        <fullName evidence="2">Uncharacterized protein</fullName>
    </submittedName>
</protein>
<feature type="compositionally biased region" description="Polar residues" evidence="1">
    <location>
        <begin position="755"/>
        <end position="775"/>
    </location>
</feature>
<dbReference type="OMA" id="YACEDPI"/>
<reference evidence="2 3" key="1">
    <citation type="submission" date="2015-04" db="EMBL/GenBank/DDBJ databases">
        <authorList>
            <consortium name="Pathogen Informatics"/>
        </authorList>
    </citation>
    <scope>NUCLEOTIDE SEQUENCE [LARGE SCALE GENOMIC DNA]</scope>
    <source>
        <strain evidence="2 3">SGS1</strain>
    </source>
</reference>
<feature type="compositionally biased region" description="Basic and acidic residues" evidence="1">
    <location>
        <begin position="739"/>
        <end position="748"/>
    </location>
</feature>
<dbReference type="RefSeq" id="XP_028535122.1">
    <property type="nucleotide sequence ID" value="XM_028679405.1"/>
</dbReference>
<dbReference type="OrthoDB" id="392648at2759"/>
<gene>
    <name evidence="2" type="ORF">PRELSG_1433500</name>
</gene>
<evidence type="ECO:0000313" key="2">
    <source>
        <dbReference type="EMBL" id="CRH02602.1"/>
    </source>
</evidence>
<evidence type="ECO:0000256" key="1">
    <source>
        <dbReference type="SAM" id="MobiDB-lite"/>
    </source>
</evidence>
<accession>A0A1J1HEW5</accession>
<dbReference type="VEuPathDB" id="PlasmoDB:PRELSG_1433500"/>
<dbReference type="EMBL" id="LN835309">
    <property type="protein sequence ID" value="CRH02602.1"/>
    <property type="molecule type" value="Genomic_DNA"/>
</dbReference>
<evidence type="ECO:0000313" key="3">
    <source>
        <dbReference type="Proteomes" id="UP000220158"/>
    </source>
</evidence>
<dbReference type="GeneID" id="39738767"/>
<dbReference type="KEGG" id="prel:PRELSG_1433500"/>
<feature type="compositionally biased region" description="Acidic residues" evidence="1">
    <location>
        <begin position="726"/>
        <end position="738"/>
    </location>
</feature>
<dbReference type="Proteomes" id="UP000220158">
    <property type="component" value="Chromosome 14"/>
</dbReference>
<sequence length="833" mass="99643">MINFESTKRDEKKNEKKTINFDYMNINNENNEEKINNILKNLKDEDRELCFPLLDFYFLNKNFKYQNLKESLQINKSVNEYINLRLLKKELYPKDEFFQTELRNRKDVIYRKLMINNKNYVKNNSQTDHDFHLKKKNYDEKNIKLSEDIPSFWKNDSVIGTFNPVYNARENIMKDQNVNSIPTIDIFYNSSKLLSIQTIFEPISNYIFLLRLLPKFCLPLYDSGILQYVCEDPFLNPKLKGLELSYRLLVHDILFYAFFSYLADLPFWAKPPIELLRIYNYESLYSFNDWESEHTERLVFHNIKNILYNFSDTLNQIELLYPKNYYITIFPNIYFKNIIDFLKGENFKLKKIVIVLKGKNYIDAKMINHIKMNLENFKGITTENVRKDIHEKTSIYNSDSEVKNTKKVIDAIKKCYDSNENFFFNNYHSSSNEYNENIDENKCNNKNVKISQINQEKNELPKTNEIKNFLEKNQSIETNYKFKSSQEFKTNFDCNNIPHYYKDTNVNYNSNIKCNHFEKDIHVSNNLKYADSISNDLHKLKNIDISDNYNIDNAIYNIYYNNNFQKDRTSIIESKEKSIKNDKCNSSESSCTEDDSDDENIDGIFKSKKLKSTVYDRNDFSFSKFMNSIINYEKIIDYLHNDPQRQENEDSKVKFYIKLLSFEKSYSDHIINENISVNEMRDTSFVDINERNYISNNDEYNFSNFNLISYQNDNNTQNVINKENEEKEEMEENEEKEETGENKEDTNKNHKHISSENNNNTHMNKQESTLNDNLDNNIQNSSDYISNLIRNLRLTYENNNFLSFNRNEENEEENNFNLDNVQDSITRITFNFN</sequence>
<organism evidence="2 3">
    <name type="scientific">Plasmodium relictum</name>
    <dbReference type="NCBI Taxonomy" id="85471"/>
    <lineage>
        <taxon>Eukaryota</taxon>
        <taxon>Sar</taxon>
        <taxon>Alveolata</taxon>
        <taxon>Apicomplexa</taxon>
        <taxon>Aconoidasida</taxon>
        <taxon>Haemosporida</taxon>
        <taxon>Plasmodiidae</taxon>
        <taxon>Plasmodium</taxon>
        <taxon>Plasmodium (Haemamoeba)</taxon>
    </lineage>
</organism>
<proteinExistence type="predicted"/>
<name>A0A1J1HEW5_PLARL</name>